<dbReference type="SUPFAM" id="SSF54427">
    <property type="entry name" value="NTF2-like"/>
    <property type="match status" value="1"/>
</dbReference>
<evidence type="ECO:0000313" key="3">
    <source>
        <dbReference type="Proteomes" id="UP000800097"/>
    </source>
</evidence>
<dbReference type="RefSeq" id="XP_033658562.1">
    <property type="nucleotide sequence ID" value="XM_033793556.1"/>
</dbReference>
<name>A0A6A6JXS8_WESOR</name>
<keyword evidence="3" id="KW-1185">Reference proteome</keyword>
<dbReference type="InterPro" id="IPR032710">
    <property type="entry name" value="NTF2-like_dom_sf"/>
</dbReference>
<dbReference type="PANTHER" id="PTHR12612">
    <property type="entry name" value="NUCLEAR TRANSPORT FACTOR 2"/>
    <property type="match status" value="1"/>
</dbReference>
<sequence>MEDHLSPEETADYELDQLACSIAEAFIDAYYLALEKDRDNIASFYCPKFVSPDGTVPFIAWNGTVYDNGDAFQEFYEGLTHTHYDVEALDCTVLNRKAIPAAAVQGGSGDDSRDFDRRMSVQISASGSVRLKEPLKGPIRVFSDVFVLVPNSEKLPSPKPTFEKGWQKQWVIQTQSFRFTEWSPDEIAGAKVDEAKTTSEGKKELKGRGRGIANQFAAAGIFAKGRKMDTT</sequence>
<dbReference type="InterPro" id="IPR018222">
    <property type="entry name" value="Nuclear_transport_factor_2_euk"/>
</dbReference>
<dbReference type="GO" id="GO:0006913">
    <property type="term" value="P:nucleocytoplasmic transport"/>
    <property type="evidence" value="ECO:0007669"/>
    <property type="project" value="InterPro"/>
</dbReference>
<dbReference type="Proteomes" id="UP000800097">
    <property type="component" value="Unassembled WGS sequence"/>
</dbReference>
<proteinExistence type="predicted"/>
<dbReference type="GeneID" id="54546731"/>
<dbReference type="OrthoDB" id="25408at2759"/>
<dbReference type="PROSITE" id="PS50177">
    <property type="entry name" value="NTF2_DOMAIN"/>
    <property type="match status" value="1"/>
</dbReference>
<protein>
    <recommendedName>
        <fullName evidence="1">NTF2 domain-containing protein</fullName>
    </recommendedName>
</protein>
<gene>
    <name evidence="2" type="ORF">EI97DRAFT_18650</name>
</gene>
<dbReference type="Gene3D" id="3.10.450.50">
    <property type="match status" value="1"/>
</dbReference>
<reference evidence="2" key="1">
    <citation type="journal article" date="2020" name="Stud. Mycol.">
        <title>101 Dothideomycetes genomes: a test case for predicting lifestyles and emergence of pathogens.</title>
        <authorList>
            <person name="Haridas S."/>
            <person name="Albert R."/>
            <person name="Binder M."/>
            <person name="Bloem J."/>
            <person name="Labutti K."/>
            <person name="Salamov A."/>
            <person name="Andreopoulos B."/>
            <person name="Baker S."/>
            <person name="Barry K."/>
            <person name="Bills G."/>
            <person name="Bluhm B."/>
            <person name="Cannon C."/>
            <person name="Castanera R."/>
            <person name="Culley D."/>
            <person name="Daum C."/>
            <person name="Ezra D."/>
            <person name="Gonzalez J."/>
            <person name="Henrissat B."/>
            <person name="Kuo A."/>
            <person name="Liang C."/>
            <person name="Lipzen A."/>
            <person name="Lutzoni F."/>
            <person name="Magnuson J."/>
            <person name="Mondo S."/>
            <person name="Nolan M."/>
            <person name="Ohm R."/>
            <person name="Pangilinan J."/>
            <person name="Park H.-J."/>
            <person name="Ramirez L."/>
            <person name="Alfaro M."/>
            <person name="Sun H."/>
            <person name="Tritt A."/>
            <person name="Yoshinaga Y."/>
            <person name="Zwiers L.-H."/>
            <person name="Turgeon B."/>
            <person name="Goodwin S."/>
            <person name="Spatafora J."/>
            <person name="Crous P."/>
            <person name="Grigoriev I."/>
        </authorList>
    </citation>
    <scope>NUCLEOTIDE SEQUENCE</scope>
    <source>
        <strain evidence="2">CBS 379.55</strain>
    </source>
</reference>
<evidence type="ECO:0000313" key="2">
    <source>
        <dbReference type="EMBL" id="KAF2281025.1"/>
    </source>
</evidence>
<evidence type="ECO:0000259" key="1">
    <source>
        <dbReference type="PROSITE" id="PS50177"/>
    </source>
</evidence>
<organism evidence="2 3">
    <name type="scientific">Westerdykella ornata</name>
    <dbReference type="NCBI Taxonomy" id="318751"/>
    <lineage>
        <taxon>Eukaryota</taxon>
        <taxon>Fungi</taxon>
        <taxon>Dikarya</taxon>
        <taxon>Ascomycota</taxon>
        <taxon>Pezizomycotina</taxon>
        <taxon>Dothideomycetes</taxon>
        <taxon>Pleosporomycetidae</taxon>
        <taxon>Pleosporales</taxon>
        <taxon>Sporormiaceae</taxon>
        <taxon>Westerdykella</taxon>
    </lineage>
</organism>
<dbReference type="AlphaFoldDB" id="A0A6A6JXS8"/>
<accession>A0A6A6JXS8</accession>
<feature type="domain" description="NTF2" evidence="1">
    <location>
        <begin position="22"/>
        <end position="179"/>
    </location>
</feature>
<dbReference type="InterPro" id="IPR045875">
    <property type="entry name" value="NTF2"/>
</dbReference>
<dbReference type="EMBL" id="ML986484">
    <property type="protein sequence ID" value="KAF2281025.1"/>
    <property type="molecule type" value="Genomic_DNA"/>
</dbReference>